<protein>
    <recommendedName>
        <fullName evidence="4">Tetracycline resistance element mobilization regulatory protein rteC</fullName>
    </recommendedName>
</protein>
<evidence type="ECO:0008006" key="4">
    <source>
        <dbReference type="Google" id="ProtNLM"/>
    </source>
</evidence>
<reference evidence="2 3" key="1">
    <citation type="journal article" date="2015" name="Genome Announc.">
        <title>Complete Genome Sequence of the Novel Leech Symbiont Mucinivorans hirudinis M3T.</title>
        <authorList>
            <person name="Nelson M.C."/>
            <person name="Bomar L."/>
            <person name="Graf J."/>
        </authorList>
    </citation>
    <scope>NUCLEOTIDE SEQUENCE [LARGE SCALE GENOMIC DNA]</scope>
    <source>
        <strain evidence="3">M3</strain>
    </source>
</reference>
<dbReference type="InterPro" id="IPR018534">
    <property type="entry name" value="Tet_reg_excision_RteC"/>
</dbReference>
<organism evidence="2 3">
    <name type="scientific">Mucinivorans hirudinis</name>
    <dbReference type="NCBI Taxonomy" id="1433126"/>
    <lineage>
        <taxon>Bacteria</taxon>
        <taxon>Pseudomonadati</taxon>
        <taxon>Bacteroidota</taxon>
        <taxon>Bacteroidia</taxon>
        <taxon>Bacteroidales</taxon>
        <taxon>Rikenellaceae</taxon>
        <taxon>Mucinivorans</taxon>
    </lineage>
</organism>
<evidence type="ECO:0000313" key="2">
    <source>
        <dbReference type="EMBL" id="CDN32588.1"/>
    </source>
</evidence>
<dbReference type="STRING" id="1433126.BN938_2518"/>
<gene>
    <name evidence="2" type="ORF">BN938_2518</name>
</gene>
<dbReference type="KEGG" id="rbc:BN938_2518"/>
<evidence type="ECO:0000256" key="1">
    <source>
        <dbReference type="SAM" id="MobiDB-lite"/>
    </source>
</evidence>
<dbReference type="Proteomes" id="UP000027616">
    <property type="component" value="Chromosome I"/>
</dbReference>
<evidence type="ECO:0000313" key="3">
    <source>
        <dbReference type="Proteomes" id="UP000027616"/>
    </source>
</evidence>
<dbReference type="EMBL" id="HG934468">
    <property type="protein sequence ID" value="CDN32588.1"/>
    <property type="molecule type" value="Genomic_DNA"/>
</dbReference>
<dbReference type="AlphaFoldDB" id="A0A060RDX5"/>
<feature type="region of interest" description="Disordered" evidence="1">
    <location>
        <begin position="1"/>
        <end position="24"/>
    </location>
</feature>
<keyword evidence="3" id="KW-1185">Reference proteome</keyword>
<dbReference type="HOGENOM" id="CLU_2012704_0_0_10"/>
<sequence length="123" mass="14286">METKTKFPSAASIKTIGEKSPPDKKLKSDFTWTDSKSDLIEILQSVLLLRSINRGKVKKNEFIIFMGDALNVNLRNHTGLFNDILNRYDDPNKPHSRIYYLRQMVDALSMRLKELDENTTQRK</sequence>
<name>A0A060RDX5_9BACT</name>
<proteinExistence type="predicted"/>
<accession>A0A060RDX5</accession>
<dbReference type="Pfam" id="PF09357">
    <property type="entry name" value="RteC"/>
    <property type="match status" value="1"/>
</dbReference>